<dbReference type="Gene3D" id="1.10.260.40">
    <property type="entry name" value="lambda repressor-like DNA-binding domains"/>
    <property type="match status" value="1"/>
</dbReference>
<dbReference type="CDD" id="cd00093">
    <property type="entry name" value="HTH_XRE"/>
    <property type="match status" value="1"/>
</dbReference>
<dbReference type="AlphaFoldDB" id="A0A926DYL5"/>
<dbReference type="SUPFAM" id="SSF47413">
    <property type="entry name" value="lambda repressor-like DNA-binding domains"/>
    <property type="match status" value="1"/>
</dbReference>
<proteinExistence type="predicted"/>
<keyword evidence="3" id="KW-1185">Reference proteome</keyword>
<dbReference type="EMBL" id="JACRST010000006">
    <property type="protein sequence ID" value="MBC8546491.1"/>
    <property type="molecule type" value="Genomic_DNA"/>
</dbReference>
<gene>
    <name evidence="2" type="ORF">H8711_06025</name>
</gene>
<dbReference type="InterPro" id="IPR001387">
    <property type="entry name" value="Cro/C1-type_HTH"/>
</dbReference>
<organism evidence="2 3">
    <name type="scientific">Ligaoa zhengdingensis</name>
    <dbReference type="NCBI Taxonomy" id="2763658"/>
    <lineage>
        <taxon>Bacteria</taxon>
        <taxon>Bacillati</taxon>
        <taxon>Bacillota</taxon>
        <taxon>Clostridia</taxon>
        <taxon>Eubacteriales</taxon>
        <taxon>Oscillospiraceae</taxon>
        <taxon>Ligaoa</taxon>
    </lineage>
</organism>
<dbReference type="SMART" id="SM00530">
    <property type="entry name" value="HTH_XRE"/>
    <property type="match status" value="1"/>
</dbReference>
<protein>
    <submittedName>
        <fullName evidence="2">Helix-turn-helix transcriptional regulator</fullName>
    </submittedName>
</protein>
<dbReference type="Proteomes" id="UP000653127">
    <property type="component" value="Unassembled WGS sequence"/>
</dbReference>
<sequence>MFYDLFYSLCVKKGVSPSKACLDMGLSRSLAAKWKNTKATPSADAMSKIANYFGVTVDYLLGIEQKKSSTEETAEDRDAEIRAMLHSDKIKNCTAVIMGFEGDGQKVIELSEEEYSILKKMVEALRNDK</sequence>
<evidence type="ECO:0000313" key="2">
    <source>
        <dbReference type="EMBL" id="MBC8546491.1"/>
    </source>
</evidence>
<accession>A0A926DYL5</accession>
<feature type="domain" description="HTH cro/C1-type" evidence="1">
    <location>
        <begin position="24"/>
        <end position="60"/>
    </location>
</feature>
<evidence type="ECO:0000313" key="3">
    <source>
        <dbReference type="Proteomes" id="UP000653127"/>
    </source>
</evidence>
<dbReference type="GO" id="GO:0003677">
    <property type="term" value="F:DNA binding"/>
    <property type="evidence" value="ECO:0007669"/>
    <property type="project" value="InterPro"/>
</dbReference>
<dbReference type="RefSeq" id="WP_249282570.1">
    <property type="nucleotide sequence ID" value="NZ_JACRST010000006.1"/>
</dbReference>
<comment type="caution">
    <text evidence="2">The sequence shown here is derived from an EMBL/GenBank/DDBJ whole genome shotgun (WGS) entry which is preliminary data.</text>
</comment>
<name>A0A926DYL5_9FIRM</name>
<dbReference type="Pfam" id="PF01381">
    <property type="entry name" value="HTH_3"/>
    <property type="match status" value="1"/>
</dbReference>
<reference evidence="2" key="1">
    <citation type="submission" date="2020-08" db="EMBL/GenBank/DDBJ databases">
        <title>Genome public.</title>
        <authorList>
            <person name="Liu C."/>
            <person name="Sun Q."/>
        </authorList>
    </citation>
    <scope>NUCLEOTIDE SEQUENCE</scope>
    <source>
        <strain evidence="2">NSJ-31</strain>
    </source>
</reference>
<evidence type="ECO:0000259" key="1">
    <source>
        <dbReference type="PROSITE" id="PS50943"/>
    </source>
</evidence>
<dbReference type="PROSITE" id="PS50943">
    <property type="entry name" value="HTH_CROC1"/>
    <property type="match status" value="1"/>
</dbReference>
<dbReference type="InterPro" id="IPR010982">
    <property type="entry name" value="Lambda_DNA-bd_dom_sf"/>
</dbReference>